<keyword evidence="2 10" id="KW-0328">Glycosyltransferase</keyword>
<organism evidence="10 11">
    <name type="scientific">BD1-7 clade bacterium</name>
    <dbReference type="NCBI Taxonomy" id="2029982"/>
    <lineage>
        <taxon>Bacteria</taxon>
        <taxon>Pseudomonadati</taxon>
        <taxon>Pseudomonadota</taxon>
        <taxon>Gammaproteobacteria</taxon>
        <taxon>Cellvibrionales</taxon>
        <taxon>Spongiibacteraceae</taxon>
        <taxon>BD1-7 clade</taxon>
    </lineage>
</organism>
<dbReference type="SUPFAM" id="SSF53448">
    <property type="entry name" value="Nucleotide-diphospho-sugar transferases"/>
    <property type="match status" value="1"/>
</dbReference>
<evidence type="ECO:0000256" key="4">
    <source>
        <dbReference type="ARBA" id="ARBA00022692"/>
    </source>
</evidence>
<keyword evidence="6" id="KW-0333">Golgi apparatus</keyword>
<feature type="transmembrane region" description="Helical" evidence="9">
    <location>
        <begin position="6"/>
        <end position="27"/>
    </location>
</feature>
<dbReference type="OrthoDB" id="9806824at2"/>
<dbReference type="EC" id="2.4.1.336" evidence="10"/>
<evidence type="ECO:0000256" key="1">
    <source>
        <dbReference type="ARBA" id="ARBA00004653"/>
    </source>
</evidence>
<evidence type="ECO:0000256" key="5">
    <source>
        <dbReference type="ARBA" id="ARBA00022989"/>
    </source>
</evidence>
<feature type="transmembrane region" description="Helical" evidence="9">
    <location>
        <begin position="341"/>
        <end position="365"/>
    </location>
</feature>
<evidence type="ECO:0000313" key="10">
    <source>
        <dbReference type="EMBL" id="CAA0115509.1"/>
    </source>
</evidence>
<dbReference type="PANTHER" id="PTHR32044">
    <property type="entry name" value="GLUCOMANNAN 4-BETA-MANNOSYLTRANSFERASE 9"/>
    <property type="match status" value="1"/>
</dbReference>
<evidence type="ECO:0000256" key="3">
    <source>
        <dbReference type="ARBA" id="ARBA00022679"/>
    </source>
</evidence>
<feature type="transmembrane region" description="Helical" evidence="9">
    <location>
        <begin position="462"/>
        <end position="484"/>
    </location>
</feature>
<feature type="transmembrane region" description="Helical" evidence="9">
    <location>
        <begin position="316"/>
        <end position="335"/>
    </location>
</feature>
<keyword evidence="11" id="KW-1185">Reference proteome</keyword>
<name>A0A5S9QBC2_9GAMM</name>
<evidence type="ECO:0000256" key="6">
    <source>
        <dbReference type="ARBA" id="ARBA00023034"/>
    </source>
</evidence>
<comment type="subcellular location">
    <subcellularLocation>
        <location evidence="1">Golgi apparatus membrane</location>
        <topology evidence="1">Multi-pass membrane protein</topology>
    </subcellularLocation>
</comment>
<accession>A0A5S9QBC2</accession>
<dbReference type="Proteomes" id="UP000441399">
    <property type="component" value="Unassembled WGS sequence"/>
</dbReference>
<gene>
    <name evidence="10" type="ORF">OPDIPICF_01739</name>
</gene>
<keyword evidence="5 9" id="KW-1133">Transmembrane helix</keyword>
<dbReference type="PANTHER" id="PTHR32044:SF80">
    <property type="entry name" value="XYLOGLUCAN GLYCOSYLTRANSFERASE 2-RELATED"/>
    <property type="match status" value="1"/>
</dbReference>
<dbReference type="InterPro" id="IPR029044">
    <property type="entry name" value="Nucleotide-diphossugar_trans"/>
</dbReference>
<keyword evidence="8" id="KW-0961">Cell wall biogenesis/degradation</keyword>
<evidence type="ECO:0000256" key="9">
    <source>
        <dbReference type="SAM" id="Phobius"/>
    </source>
</evidence>
<evidence type="ECO:0000256" key="2">
    <source>
        <dbReference type="ARBA" id="ARBA00022676"/>
    </source>
</evidence>
<evidence type="ECO:0000256" key="7">
    <source>
        <dbReference type="ARBA" id="ARBA00023136"/>
    </source>
</evidence>
<dbReference type="GO" id="GO:0071555">
    <property type="term" value="P:cell wall organization"/>
    <property type="evidence" value="ECO:0007669"/>
    <property type="project" value="UniProtKB-KW"/>
</dbReference>
<dbReference type="Gene3D" id="3.90.550.10">
    <property type="entry name" value="Spore Coat Polysaccharide Biosynthesis Protein SpsA, Chain A"/>
    <property type="match status" value="1"/>
</dbReference>
<dbReference type="FunFam" id="3.90.550.10:FF:000057">
    <property type="entry name" value="Glycosyltransferase-like protein, family 2"/>
    <property type="match status" value="1"/>
</dbReference>
<keyword evidence="4 9" id="KW-0812">Transmembrane</keyword>
<dbReference type="EMBL" id="CACSIO010000023">
    <property type="protein sequence ID" value="CAA0115509.1"/>
    <property type="molecule type" value="Genomic_DNA"/>
</dbReference>
<evidence type="ECO:0000313" key="11">
    <source>
        <dbReference type="Proteomes" id="UP000441399"/>
    </source>
</evidence>
<keyword evidence="7 9" id="KW-0472">Membrane</keyword>
<dbReference type="Pfam" id="PF13641">
    <property type="entry name" value="Glyco_tranf_2_3"/>
    <property type="match status" value="1"/>
</dbReference>
<feature type="transmembrane region" description="Helical" evidence="9">
    <location>
        <begin position="432"/>
        <end position="456"/>
    </location>
</feature>
<protein>
    <submittedName>
        <fullName evidence="10">Beta-monoglucosyldiacylglycerol synthase</fullName>
        <ecNumber evidence="10">2.4.1.336</ecNumber>
    </submittedName>
</protein>
<evidence type="ECO:0000256" key="8">
    <source>
        <dbReference type="ARBA" id="ARBA00023316"/>
    </source>
</evidence>
<sequence length="492" mass="55318">MLSVGLFVLVAHFALLLVLSLFGLHRLSMVFRWFRWRQKFAAPATTQRFTDLPMITVQIPVFNEKFVAERIIDATIALSYPADKLQIQIVDDSTDDTAELIRDRVQHYQHLGYNIEHRHRTNRQGFKAGALKEAMGFATGEFIAIFDADFVPDTNILNRLIHAFTDSSVGMVQARWTHLNRDSNRLTRTEAIMLDAHFALEQEVRAASGSFLNFNGTAGIWRKSTIIDAGNWEADTLTEDLDLSYRAQLKGWKMAYLNDVECPAEIPADMAAFKSQQHRWAKGGVEVMLKLLKRVWRSPIAVSTKIESTFHLSNNLAYLLMLIDATVFLIPSIFIRDQYDLGFIWWLDLPLLLLSSGGHLIYLVFGQFALAQNRKEALLSIPWLLLLGIQLSYNNARAAVEALAGYRTEFVRTPKSGEGKSPAKPNRQMKSYVAVAPRGAVFELALAGIFAVLLAWASASQLWFLMPVCALLMIGYASTSLMTFHAASGARQ</sequence>
<keyword evidence="3 10" id="KW-0808">Transferase</keyword>
<proteinExistence type="predicted"/>
<dbReference type="CDD" id="cd06437">
    <property type="entry name" value="CESA_CaSu_A2"/>
    <property type="match status" value="1"/>
</dbReference>
<dbReference type="GO" id="GO:0016757">
    <property type="term" value="F:glycosyltransferase activity"/>
    <property type="evidence" value="ECO:0007669"/>
    <property type="project" value="UniProtKB-KW"/>
</dbReference>
<reference evidence="10 11" key="1">
    <citation type="submission" date="2019-11" db="EMBL/GenBank/DDBJ databases">
        <authorList>
            <person name="Holert J."/>
        </authorList>
    </citation>
    <scope>NUCLEOTIDE SEQUENCE [LARGE SCALE GENOMIC DNA]</scope>
    <source>
        <strain evidence="10">SB11_3</strain>
    </source>
</reference>
<dbReference type="AlphaFoldDB" id="A0A5S9QBC2"/>